<dbReference type="Pfam" id="PF17827">
    <property type="entry name" value="PrmC_N"/>
    <property type="match status" value="1"/>
</dbReference>
<dbReference type="Proteomes" id="UP000277766">
    <property type="component" value="Unassembled WGS sequence"/>
</dbReference>
<comment type="similarity">
    <text evidence="5">Belongs to the protein N5-glutamine methyltransferase family. PrmC subfamily.</text>
</comment>
<sequence>MREWRQQAAGRLISAGVASPESDARTLLEEVTGFSGASLLLRQDQPLSSDDLARLDEVLARRVAREPLQYLVGHVEWGGVRLRCDRRALIPRPETEWLLHLALGDPALTHPAVRVADVGTGTGALALGYLRACPAAQVTALDLSAEALALAAENAALNGLSVEFQQGDLLAPVSGRTFDLILSNPPYLPDADAGYLDPEVDHDPALALYGGPDGLGLARRLAKQAATQLSPGGVLWLELDPRNAAPLAAELATRGWQAEVHVDLTGRERFVRAVQAN</sequence>
<dbReference type="PROSITE" id="PS00092">
    <property type="entry name" value="N6_MTASE"/>
    <property type="match status" value="1"/>
</dbReference>
<keyword evidence="1 5" id="KW-0489">Methyltransferase</keyword>
<dbReference type="Gene3D" id="3.40.50.150">
    <property type="entry name" value="Vaccinia Virus protein VP39"/>
    <property type="match status" value="1"/>
</dbReference>
<dbReference type="AlphaFoldDB" id="A0A3S0ID60"/>
<keyword evidence="9" id="KW-1185">Reference proteome</keyword>
<dbReference type="GO" id="GO:0032259">
    <property type="term" value="P:methylation"/>
    <property type="evidence" value="ECO:0007669"/>
    <property type="project" value="UniProtKB-KW"/>
</dbReference>
<feature type="binding site" evidence="5">
    <location>
        <begin position="184"/>
        <end position="187"/>
    </location>
    <ligand>
        <name>substrate</name>
    </ligand>
</feature>
<dbReference type="OrthoDB" id="9800643at2"/>
<feature type="binding site" evidence="5">
    <location>
        <begin position="119"/>
        <end position="123"/>
    </location>
    <ligand>
        <name>S-adenosyl-L-methionine</name>
        <dbReference type="ChEBI" id="CHEBI:59789"/>
    </ligand>
</feature>
<dbReference type="EC" id="2.1.1.297" evidence="5"/>
<evidence type="ECO:0000256" key="2">
    <source>
        <dbReference type="ARBA" id="ARBA00022679"/>
    </source>
</evidence>
<dbReference type="InterPro" id="IPR019874">
    <property type="entry name" value="RF_methyltr_PrmC"/>
</dbReference>
<dbReference type="PANTHER" id="PTHR18895">
    <property type="entry name" value="HEMK METHYLTRANSFERASE"/>
    <property type="match status" value="1"/>
</dbReference>
<dbReference type="NCBIfam" id="TIGR00536">
    <property type="entry name" value="hemK_fam"/>
    <property type="match status" value="1"/>
</dbReference>
<dbReference type="EMBL" id="RXPE01000003">
    <property type="protein sequence ID" value="RTR29924.1"/>
    <property type="molecule type" value="Genomic_DNA"/>
</dbReference>
<evidence type="ECO:0000256" key="5">
    <source>
        <dbReference type="HAMAP-Rule" id="MF_02126"/>
    </source>
</evidence>
<feature type="binding site" evidence="5">
    <location>
        <position position="184"/>
    </location>
    <ligand>
        <name>S-adenosyl-L-methionine</name>
        <dbReference type="ChEBI" id="CHEBI:59789"/>
    </ligand>
</feature>
<dbReference type="HAMAP" id="MF_02126">
    <property type="entry name" value="RF_methyltr_PrmC"/>
    <property type="match status" value="1"/>
</dbReference>
<dbReference type="InterPro" id="IPR007848">
    <property type="entry name" value="Small_mtfrase_dom"/>
</dbReference>
<dbReference type="InterPro" id="IPR004556">
    <property type="entry name" value="HemK-like"/>
</dbReference>
<dbReference type="InterPro" id="IPR050320">
    <property type="entry name" value="N5-glutamine_MTase"/>
</dbReference>
<evidence type="ECO:0000256" key="1">
    <source>
        <dbReference type="ARBA" id="ARBA00022603"/>
    </source>
</evidence>
<dbReference type="Pfam" id="PF05175">
    <property type="entry name" value="MTS"/>
    <property type="match status" value="1"/>
</dbReference>
<reference evidence="8 9" key="1">
    <citation type="submission" date="2018-12" db="EMBL/GenBank/DDBJ databases">
        <title>Deinococcus radiophilus ATCC 27603 genome sequencing and assembly.</title>
        <authorList>
            <person name="Maclea K.S."/>
            <person name="Maynard C.R."/>
        </authorList>
    </citation>
    <scope>NUCLEOTIDE SEQUENCE [LARGE SCALE GENOMIC DNA]</scope>
    <source>
        <strain evidence="8 9">ATCC 27603</strain>
    </source>
</reference>
<keyword evidence="2 5" id="KW-0808">Transferase</keyword>
<gene>
    <name evidence="5 8" type="primary">prmC</name>
    <name evidence="8" type="ORF">EJ104_02535</name>
</gene>
<feature type="domain" description="Methyltransferase small" evidence="6">
    <location>
        <begin position="112"/>
        <end position="188"/>
    </location>
</feature>
<dbReference type="InterPro" id="IPR040758">
    <property type="entry name" value="PrmC_N"/>
</dbReference>
<comment type="catalytic activity">
    <reaction evidence="4 5">
        <text>L-glutaminyl-[peptide chain release factor] + S-adenosyl-L-methionine = N(5)-methyl-L-glutaminyl-[peptide chain release factor] + S-adenosyl-L-homocysteine + H(+)</text>
        <dbReference type="Rhea" id="RHEA:42896"/>
        <dbReference type="Rhea" id="RHEA-COMP:10271"/>
        <dbReference type="Rhea" id="RHEA-COMP:10272"/>
        <dbReference type="ChEBI" id="CHEBI:15378"/>
        <dbReference type="ChEBI" id="CHEBI:30011"/>
        <dbReference type="ChEBI" id="CHEBI:57856"/>
        <dbReference type="ChEBI" id="CHEBI:59789"/>
        <dbReference type="ChEBI" id="CHEBI:61891"/>
        <dbReference type="EC" id="2.1.1.297"/>
    </reaction>
</comment>
<protein>
    <recommendedName>
        <fullName evidence="5">Release factor glutamine methyltransferase</fullName>
        <shortName evidence="5">RF MTase</shortName>
        <ecNumber evidence="5">2.1.1.297</ecNumber>
    </recommendedName>
    <alternativeName>
        <fullName evidence="5">N5-glutamine methyltransferase PrmC</fullName>
    </alternativeName>
    <alternativeName>
        <fullName evidence="5">Protein-(glutamine-N5) MTase PrmC</fullName>
    </alternativeName>
    <alternativeName>
        <fullName evidence="5">Protein-glutamine N-methyltransferase PrmC</fullName>
    </alternativeName>
</protein>
<evidence type="ECO:0000256" key="4">
    <source>
        <dbReference type="ARBA" id="ARBA00048391"/>
    </source>
</evidence>
<dbReference type="InterPro" id="IPR029063">
    <property type="entry name" value="SAM-dependent_MTases_sf"/>
</dbReference>
<evidence type="ECO:0000256" key="3">
    <source>
        <dbReference type="ARBA" id="ARBA00022691"/>
    </source>
</evidence>
<dbReference type="PANTHER" id="PTHR18895:SF74">
    <property type="entry name" value="MTRF1L RELEASE FACTOR GLUTAMINE METHYLTRANSFERASE"/>
    <property type="match status" value="1"/>
</dbReference>
<accession>A0A3S0ID60</accession>
<dbReference type="SUPFAM" id="SSF53335">
    <property type="entry name" value="S-adenosyl-L-methionine-dependent methyltransferases"/>
    <property type="match status" value="1"/>
</dbReference>
<feature type="binding site" evidence="5">
    <location>
        <position position="142"/>
    </location>
    <ligand>
        <name>S-adenosyl-L-methionine</name>
        <dbReference type="ChEBI" id="CHEBI:59789"/>
    </ligand>
</feature>
<dbReference type="NCBIfam" id="TIGR03534">
    <property type="entry name" value="RF_mod_PrmC"/>
    <property type="match status" value="1"/>
</dbReference>
<keyword evidence="3 5" id="KW-0949">S-adenosyl-L-methionine</keyword>
<dbReference type="InterPro" id="IPR002052">
    <property type="entry name" value="DNA_methylase_N6_adenine_CS"/>
</dbReference>
<comment type="function">
    <text evidence="5">Methylates the class 1 translation termination release factors RF1/PrfA and RF2/PrfB on the glutamine residue of the universally conserved GGQ motif.</text>
</comment>
<comment type="caution">
    <text evidence="8">The sequence shown here is derived from an EMBL/GenBank/DDBJ whole genome shotgun (WGS) entry which is preliminary data.</text>
</comment>
<evidence type="ECO:0000313" key="8">
    <source>
        <dbReference type="EMBL" id="RTR29924.1"/>
    </source>
</evidence>
<organism evidence="8 9">
    <name type="scientific">Deinococcus radiophilus</name>
    <dbReference type="NCBI Taxonomy" id="32062"/>
    <lineage>
        <taxon>Bacteria</taxon>
        <taxon>Thermotogati</taxon>
        <taxon>Deinococcota</taxon>
        <taxon>Deinococci</taxon>
        <taxon>Deinococcales</taxon>
        <taxon>Deinococcaceae</taxon>
        <taxon>Deinococcus</taxon>
    </lineage>
</organism>
<evidence type="ECO:0000259" key="6">
    <source>
        <dbReference type="Pfam" id="PF05175"/>
    </source>
</evidence>
<proteinExistence type="inferred from homology"/>
<dbReference type="GO" id="GO:0102559">
    <property type="term" value="F:peptide chain release factor N(5)-glutamine methyltransferase activity"/>
    <property type="evidence" value="ECO:0007669"/>
    <property type="project" value="UniProtKB-EC"/>
</dbReference>
<name>A0A3S0ID60_9DEIO</name>
<evidence type="ECO:0000259" key="7">
    <source>
        <dbReference type="Pfam" id="PF17827"/>
    </source>
</evidence>
<dbReference type="CDD" id="cd02440">
    <property type="entry name" value="AdoMet_MTases"/>
    <property type="match status" value="1"/>
</dbReference>
<dbReference type="GO" id="GO:0003676">
    <property type="term" value="F:nucleic acid binding"/>
    <property type="evidence" value="ECO:0007669"/>
    <property type="project" value="InterPro"/>
</dbReference>
<evidence type="ECO:0000313" key="9">
    <source>
        <dbReference type="Proteomes" id="UP000277766"/>
    </source>
</evidence>
<dbReference type="Gene3D" id="1.10.8.10">
    <property type="entry name" value="DNA helicase RuvA subunit, C-terminal domain"/>
    <property type="match status" value="1"/>
</dbReference>
<feature type="domain" description="Release factor glutamine methyltransferase N-terminal" evidence="7">
    <location>
        <begin position="3"/>
        <end position="73"/>
    </location>
</feature>
<comment type="caution">
    <text evidence="5">Lacks conserved residue(s) required for the propagation of feature annotation.</text>
</comment>